<protein>
    <submittedName>
        <fullName evidence="2">Uncharacterized protein</fullName>
    </submittedName>
</protein>
<feature type="compositionally biased region" description="Low complexity" evidence="1">
    <location>
        <begin position="127"/>
        <end position="139"/>
    </location>
</feature>
<name>A0A0G4FJ23_VITBC</name>
<dbReference type="Proteomes" id="UP000041254">
    <property type="component" value="Unassembled WGS sequence"/>
</dbReference>
<dbReference type="InParanoid" id="A0A0G4FJ23"/>
<feature type="region of interest" description="Disordered" evidence="1">
    <location>
        <begin position="101"/>
        <end position="139"/>
    </location>
</feature>
<dbReference type="EMBL" id="CDMY01000447">
    <property type="protein sequence ID" value="CEM13774.1"/>
    <property type="molecule type" value="Genomic_DNA"/>
</dbReference>
<dbReference type="VEuPathDB" id="CryptoDB:Vbra_15582"/>
<sequence>MTATGGDNSCGSNAHMDHLTLLDNIRHTLVRLKQVHSQEPPDALNFLSTKAQESPMSASRVEMANRVLRDLSSSMETYNAAISRLKGLALLEGNTKLFKLRPPEEATTSRGKEAKVGATSSRVHAPAASCSSSSSSSSAAAAGDASDAGSFAQELYGLPVELLHDVLPKYIRPDETIGLVKISFAIARTSHAGSGTVEAAMASAVTSLIERNGLRGVLEYQPSGQWGGCRRVFRLIRLFFILERGGNWADSVPLLSFAHSYKRIRQLPIQLSTGAVRRGTVGSKAVLDSRPASLRQYILFSHLLGQDMMLTRTADGREWLGLNTGTVISYPPWTDGTLVYRTLRGMIIARMAEQGSRCVAHVEHRRSSAACARIAALITEPAPVWGRQNIVDCTSRLGLPSRYVFLCGHRPSDLFAAHIKMVKYGDGSTGISLWSSRDCEDAKNNPAAALARHVMRSDAWLIPAVNEATSADMYEQ</sequence>
<dbReference type="AlphaFoldDB" id="A0A0G4FJ23"/>
<evidence type="ECO:0000256" key="1">
    <source>
        <dbReference type="SAM" id="MobiDB-lite"/>
    </source>
</evidence>
<organism evidence="2 3">
    <name type="scientific">Vitrella brassicaformis (strain CCMP3155)</name>
    <dbReference type="NCBI Taxonomy" id="1169540"/>
    <lineage>
        <taxon>Eukaryota</taxon>
        <taxon>Sar</taxon>
        <taxon>Alveolata</taxon>
        <taxon>Colpodellida</taxon>
        <taxon>Vitrellaceae</taxon>
        <taxon>Vitrella</taxon>
    </lineage>
</organism>
<evidence type="ECO:0000313" key="3">
    <source>
        <dbReference type="Proteomes" id="UP000041254"/>
    </source>
</evidence>
<evidence type="ECO:0000313" key="2">
    <source>
        <dbReference type="EMBL" id="CEM13774.1"/>
    </source>
</evidence>
<gene>
    <name evidence="2" type="ORF">Vbra_15582</name>
</gene>
<reference evidence="2 3" key="1">
    <citation type="submission" date="2014-11" db="EMBL/GenBank/DDBJ databases">
        <authorList>
            <person name="Zhu J."/>
            <person name="Qi W."/>
            <person name="Song R."/>
        </authorList>
    </citation>
    <scope>NUCLEOTIDE SEQUENCE [LARGE SCALE GENOMIC DNA]</scope>
</reference>
<dbReference type="PhylomeDB" id="A0A0G4FJ23"/>
<accession>A0A0G4FJ23</accession>
<proteinExistence type="predicted"/>
<keyword evidence="3" id="KW-1185">Reference proteome</keyword>